<dbReference type="SUPFAM" id="SSF55729">
    <property type="entry name" value="Acyl-CoA N-acyltransferases (Nat)"/>
    <property type="match status" value="1"/>
</dbReference>
<keyword evidence="1" id="KW-0808">Transferase</keyword>
<dbReference type="InterPro" id="IPR016181">
    <property type="entry name" value="Acyl_CoA_acyltransferase"/>
</dbReference>
<dbReference type="CDD" id="cd04301">
    <property type="entry name" value="NAT_SF"/>
    <property type="match status" value="1"/>
</dbReference>
<organism evidence="1 2">
    <name type="scientific">Actinomyces viscosus</name>
    <dbReference type="NCBI Taxonomy" id="1656"/>
    <lineage>
        <taxon>Bacteria</taxon>
        <taxon>Bacillati</taxon>
        <taxon>Actinomycetota</taxon>
        <taxon>Actinomycetes</taxon>
        <taxon>Actinomycetales</taxon>
        <taxon>Actinomycetaceae</taxon>
        <taxon>Actinomyces</taxon>
    </lineage>
</organism>
<reference evidence="1 2" key="1">
    <citation type="submission" date="2018-12" db="EMBL/GenBank/DDBJ databases">
        <authorList>
            <consortium name="Pathogen Informatics"/>
        </authorList>
    </citation>
    <scope>NUCLEOTIDE SEQUENCE [LARGE SCALE GENOMIC DNA]</scope>
    <source>
        <strain evidence="1 2">NCTC10951</strain>
    </source>
</reference>
<dbReference type="GO" id="GO:1990189">
    <property type="term" value="F:protein N-terminal-serine acetyltransferase activity"/>
    <property type="evidence" value="ECO:0007669"/>
    <property type="project" value="TreeGrafter"/>
</dbReference>
<name>A0A3S4VIY4_ACTVI</name>
<evidence type="ECO:0000313" key="1">
    <source>
        <dbReference type="EMBL" id="VEI15037.1"/>
    </source>
</evidence>
<dbReference type="Proteomes" id="UP000268658">
    <property type="component" value="Chromosome"/>
</dbReference>
<dbReference type="EMBL" id="LR134477">
    <property type="protein sequence ID" value="VEI15037.1"/>
    <property type="molecule type" value="Genomic_DNA"/>
</dbReference>
<keyword evidence="1" id="KW-0012">Acyltransferase</keyword>
<dbReference type="InterPro" id="IPR000182">
    <property type="entry name" value="GNAT_dom"/>
</dbReference>
<dbReference type="EC" id="2.3.1.-" evidence="1"/>
<proteinExistence type="predicted"/>
<dbReference type="OrthoDB" id="5191051at2"/>
<dbReference type="KEGG" id="avc:NCTC10951_00921"/>
<dbReference type="RefSeq" id="WP_126413629.1">
    <property type="nucleotide sequence ID" value="NZ_JASPER010000106.1"/>
</dbReference>
<dbReference type="AlphaFoldDB" id="A0A3S4VIY4"/>
<dbReference type="GO" id="GO:0005737">
    <property type="term" value="C:cytoplasm"/>
    <property type="evidence" value="ECO:0007669"/>
    <property type="project" value="TreeGrafter"/>
</dbReference>
<accession>A0A3S4VIY4</accession>
<dbReference type="GO" id="GO:0008999">
    <property type="term" value="F:protein-N-terminal-alanine acetyltransferase activity"/>
    <property type="evidence" value="ECO:0007669"/>
    <property type="project" value="TreeGrafter"/>
</dbReference>
<gene>
    <name evidence="1" type="primary">ydaF_1</name>
    <name evidence="1" type="ORF">NCTC10951_00921</name>
</gene>
<dbReference type="PROSITE" id="PS51186">
    <property type="entry name" value="GNAT"/>
    <property type="match status" value="1"/>
</dbReference>
<sequence length="170" mass="18536">MVITLQALAEAHIPTILEACANWPELAQYGLPYWRPRSSAELRRKIADTAGPLPATAYSFVLVADHGRLVGEASIHAIDWRSRVAQVGICIWRPSDRGQGYGAAGSRAVIDWATGQLGLHRLEAWILAGNAASLGLFRSLGFVEEGRLTQRYLVGGQYADMLVLARVNRA</sequence>
<dbReference type="PANTHER" id="PTHR43441:SF2">
    <property type="entry name" value="FAMILY ACETYLTRANSFERASE, PUTATIVE (AFU_ORTHOLOGUE AFUA_7G00850)-RELATED"/>
    <property type="match status" value="1"/>
</dbReference>
<evidence type="ECO:0000313" key="2">
    <source>
        <dbReference type="Proteomes" id="UP000268658"/>
    </source>
</evidence>
<protein>
    <submittedName>
        <fullName evidence="1">Ribosomal N-acetyltransferase YdaF</fullName>
        <ecNumber evidence="1">2.3.1.-</ecNumber>
    </submittedName>
</protein>
<dbReference type="InterPro" id="IPR051908">
    <property type="entry name" value="Ribosomal_N-acetyltransferase"/>
</dbReference>
<dbReference type="Pfam" id="PF13302">
    <property type="entry name" value="Acetyltransf_3"/>
    <property type="match status" value="1"/>
</dbReference>
<dbReference type="PANTHER" id="PTHR43441">
    <property type="entry name" value="RIBOSOMAL-PROTEIN-SERINE ACETYLTRANSFERASE"/>
    <property type="match status" value="1"/>
</dbReference>
<dbReference type="Gene3D" id="3.40.630.30">
    <property type="match status" value="1"/>
</dbReference>